<protein>
    <recommendedName>
        <fullName evidence="3">Archaeal Type IV pilin N-terminal domain-containing protein</fullName>
    </recommendedName>
</protein>
<dbReference type="NCBIfam" id="TIGR02537">
    <property type="entry name" value="arch_flag_Nterm"/>
    <property type="match status" value="1"/>
</dbReference>
<feature type="transmembrane region" description="Helical" evidence="1">
    <location>
        <begin position="7"/>
        <end position="31"/>
    </location>
</feature>
<reference evidence="2" key="1">
    <citation type="journal article" date="2015" name="Nature">
        <title>Complex archaea that bridge the gap between prokaryotes and eukaryotes.</title>
        <authorList>
            <person name="Spang A."/>
            <person name="Saw J.H."/>
            <person name="Jorgensen S.L."/>
            <person name="Zaremba-Niedzwiedzka K."/>
            <person name="Martijn J."/>
            <person name="Lind A.E."/>
            <person name="van Eijk R."/>
            <person name="Schleper C."/>
            <person name="Guy L."/>
            <person name="Ettema T.J."/>
        </authorList>
    </citation>
    <scope>NUCLEOTIDE SEQUENCE</scope>
</reference>
<evidence type="ECO:0008006" key="3">
    <source>
        <dbReference type="Google" id="ProtNLM"/>
    </source>
</evidence>
<proteinExistence type="predicted"/>
<keyword evidence="1" id="KW-0812">Transmembrane</keyword>
<organism evidence="2">
    <name type="scientific">marine sediment metagenome</name>
    <dbReference type="NCBI Taxonomy" id="412755"/>
    <lineage>
        <taxon>unclassified sequences</taxon>
        <taxon>metagenomes</taxon>
        <taxon>ecological metagenomes</taxon>
    </lineage>
</organism>
<dbReference type="AlphaFoldDB" id="A0A0F9DBA2"/>
<comment type="caution">
    <text evidence="2">The sequence shown here is derived from an EMBL/GenBank/DDBJ whole genome shotgun (WGS) entry which is preliminary data.</text>
</comment>
<keyword evidence="1" id="KW-0472">Membrane</keyword>
<accession>A0A0F9DBA2</accession>
<name>A0A0F9DBA2_9ZZZZ</name>
<gene>
    <name evidence="2" type="ORF">LCGC14_2566990</name>
</gene>
<evidence type="ECO:0000256" key="1">
    <source>
        <dbReference type="SAM" id="Phobius"/>
    </source>
</evidence>
<evidence type="ECO:0000313" key="2">
    <source>
        <dbReference type="EMBL" id="KKL09328.1"/>
    </source>
</evidence>
<dbReference type="EMBL" id="LAZR01042529">
    <property type="protein sequence ID" value="KKL09328.1"/>
    <property type="molecule type" value="Genomic_DNA"/>
</dbReference>
<sequence length="152" mass="15999">MLKKRGISGVITVVILIALVLTIVGIVWAVVNNLVKGELGSAESCFGIFGEVNLNSRYTCYNSSMQELLFSINIGDVDVDEALIGVSGQGTGVSFKLSSQAGQINNVVTYPNRSASVRLPSKNSGFTYIFNMAGAGFSGNPDSISIEGKEAL</sequence>
<keyword evidence="1" id="KW-1133">Transmembrane helix</keyword>
<dbReference type="InterPro" id="IPR013373">
    <property type="entry name" value="Flagellin/pilin_N_arc"/>
</dbReference>